<reference evidence="2 3" key="1">
    <citation type="submission" date="2016-08" db="EMBL/GenBank/DDBJ databases">
        <title>Genome sequencing of Lactobacillus plantarum JSA22, isolated from fermented soybean paste.</title>
        <authorList>
            <person name="Choi H.S."/>
        </authorList>
    </citation>
    <scope>NUCLEOTIDE SEQUENCE [LARGE SCALE GENOMIC DNA]</scope>
    <source>
        <strain evidence="2 3">JSA22</strain>
    </source>
</reference>
<dbReference type="PANTHER" id="PTHR22916">
    <property type="entry name" value="GLYCOSYLTRANSFERASE"/>
    <property type="match status" value="1"/>
</dbReference>
<dbReference type="InterPro" id="IPR029044">
    <property type="entry name" value="Nucleotide-diphossugar_trans"/>
</dbReference>
<dbReference type="EMBL" id="MCOL01000001">
    <property type="protein sequence ID" value="ODO61174.1"/>
    <property type="molecule type" value="Genomic_DNA"/>
</dbReference>
<feature type="domain" description="Glycosyltransferase 2-like" evidence="1">
    <location>
        <begin position="14"/>
        <end position="138"/>
    </location>
</feature>
<dbReference type="Proteomes" id="UP000094892">
    <property type="component" value="Unassembled WGS sequence"/>
</dbReference>
<keyword evidence="2" id="KW-0328">Glycosyltransferase</keyword>
<dbReference type="Gene3D" id="3.90.550.10">
    <property type="entry name" value="Spore Coat Polysaccharide Biosynthesis Protein SpsA, Chain A"/>
    <property type="match status" value="1"/>
</dbReference>
<evidence type="ECO:0000259" key="1">
    <source>
        <dbReference type="Pfam" id="PF00535"/>
    </source>
</evidence>
<name>A0A1E3KQN0_LACPN</name>
<dbReference type="GO" id="GO:0016758">
    <property type="term" value="F:hexosyltransferase activity"/>
    <property type="evidence" value="ECO:0007669"/>
    <property type="project" value="UniProtKB-ARBA"/>
</dbReference>
<dbReference type="AlphaFoldDB" id="A0A1E3KQN0"/>
<dbReference type="SUPFAM" id="SSF53448">
    <property type="entry name" value="Nucleotide-diphospho-sugar transferases"/>
    <property type="match status" value="1"/>
</dbReference>
<protein>
    <submittedName>
        <fullName evidence="2">Amylovoran biosynthesis glycosyltransferase AmsE</fullName>
        <ecNumber evidence="2">2.4.-.-</ecNumber>
    </submittedName>
</protein>
<organism evidence="2 3">
    <name type="scientific">Lactiplantibacillus plantarum</name>
    <name type="common">Lactobacillus plantarum</name>
    <dbReference type="NCBI Taxonomy" id="1590"/>
    <lineage>
        <taxon>Bacteria</taxon>
        <taxon>Bacillati</taxon>
        <taxon>Bacillota</taxon>
        <taxon>Bacilli</taxon>
        <taxon>Lactobacillales</taxon>
        <taxon>Lactobacillaceae</taxon>
        <taxon>Lactiplantibacillus</taxon>
    </lineage>
</organism>
<dbReference type="EC" id="2.4.-.-" evidence="2"/>
<dbReference type="RefSeq" id="WP_033608514.1">
    <property type="nucleotide sequence ID" value="NZ_AP028153.1"/>
</dbReference>
<proteinExistence type="predicted"/>
<evidence type="ECO:0000313" key="2">
    <source>
        <dbReference type="EMBL" id="ODO61174.1"/>
    </source>
</evidence>
<accession>A0A1E3KQN0</accession>
<sequence>MVEDYSGLMSIYSKESPDLLRNAFDSILAQTILPKEFVCVLDGPIGLKLTEVVKWFKSECSNRNIKIVFVKNPVNCGLGISLAEGLRACSYEYIGRFDSDDLNNPERMEVMLNYMNEDKNQDIAVVGSQIAEFSDSPQRLIGRRKVPISFNEVAQKVFLRNPLNHMTVVFRKSIILAVDGYKDMPGFEDYYLWMRLIDNGYKITNVPDTLVYAHVDGNTYARRGGIGYLRKELKFQYSVYSQNIIGTPTFVRNIFVRGIVRLLPQKWLAGLYKLLH</sequence>
<dbReference type="InterPro" id="IPR001173">
    <property type="entry name" value="Glyco_trans_2-like"/>
</dbReference>
<dbReference type="PANTHER" id="PTHR22916:SF3">
    <property type="entry name" value="UDP-GLCNAC:BETAGAL BETA-1,3-N-ACETYLGLUCOSAMINYLTRANSFERASE-LIKE PROTEIN 1"/>
    <property type="match status" value="1"/>
</dbReference>
<dbReference type="Pfam" id="PF00535">
    <property type="entry name" value="Glycos_transf_2"/>
    <property type="match status" value="1"/>
</dbReference>
<evidence type="ECO:0000313" key="3">
    <source>
        <dbReference type="Proteomes" id="UP000094892"/>
    </source>
</evidence>
<keyword evidence="2" id="KW-0808">Transferase</keyword>
<gene>
    <name evidence="2" type="primary">amsE</name>
    <name evidence="2" type="ORF">LPJSA22_01131</name>
</gene>
<dbReference type="PATRIC" id="fig|1590.142.peg.1135"/>
<comment type="caution">
    <text evidence="2">The sequence shown here is derived from an EMBL/GenBank/DDBJ whole genome shotgun (WGS) entry which is preliminary data.</text>
</comment>